<organism evidence="1 2">
    <name type="scientific">Vararia minispora EC-137</name>
    <dbReference type="NCBI Taxonomy" id="1314806"/>
    <lineage>
        <taxon>Eukaryota</taxon>
        <taxon>Fungi</taxon>
        <taxon>Dikarya</taxon>
        <taxon>Basidiomycota</taxon>
        <taxon>Agaricomycotina</taxon>
        <taxon>Agaricomycetes</taxon>
        <taxon>Russulales</taxon>
        <taxon>Lachnocladiaceae</taxon>
        <taxon>Vararia</taxon>
    </lineage>
</organism>
<evidence type="ECO:0000313" key="1">
    <source>
        <dbReference type="EMBL" id="KAI0033854.1"/>
    </source>
</evidence>
<comment type="caution">
    <text evidence="1">The sequence shown here is derived from an EMBL/GenBank/DDBJ whole genome shotgun (WGS) entry which is preliminary data.</text>
</comment>
<protein>
    <submittedName>
        <fullName evidence="1">Dor1-domain-containing protein</fullName>
    </submittedName>
</protein>
<evidence type="ECO:0000313" key="2">
    <source>
        <dbReference type="Proteomes" id="UP000814128"/>
    </source>
</evidence>
<dbReference type="EMBL" id="MU273511">
    <property type="protein sequence ID" value="KAI0033854.1"/>
    <property type="molecule type" value="Genomic_DNA"/>
</dbReference>
<reference evidence="1" key="2">
    <citation type="journal article" date="2022" name="New Phytol.">
        <title>Evolutionary transition to the ectomycorrhizal habit in the genomes of a hyperdiverse lineage of mushroom-forming fungi.</title>
        <authorList>
            <person name="Looney B."/>
            <person name="Miyauchi S."/>
            <person name="Morin E."/>
            <person name="Drula E."/>
            <person name="Courty P.E."/>
            <person name="Kohler A."/>
            <person name="Kuo A."/>
            <person name="LaButti K."/>
            <person name="Pangilinan J."/>
            <person name="Lipzen A."/>
            <person name="Riley R."/>
            <person name="Andreopoulos W."/>
            <person name="He G."/>
            <person name="Johnson J."/>
            <person name="Nolan M."/>
            <person name="Tritt A."/>
            <person name="Barry K.W."/>
            <person name="Grigoriev I.V."/>
            <person name="Nagy L.G."/>
            <person name="Hibbett D."/>
            <person name="Henrissat B."/>
            <person name="Matheny P.B."/>
            <person name="Labbe J."/>
            <person name="Martin F.M."/>
        </authorList>
    </citation>
    <scope>NUCLEOTIDE SEQUENCE</scope>
    <source>
        <strain evidence="1">EC-137</strain>
    </source>
</reference>
<name>A0ACB8QPZ9_9AGAM</name>
<proteinExistence type="predicted"/>
<keyword evidence="2" id="KW-1185">Reference proteome</keyword>
<dbReference type="Proteomes" id="UP000814128">
    <property type="component" value="Unassembled WGS sequence"/>
</dbReference>
<sequence>MSALAEVLVRPGEPSKLDLTSAGATAYLNHLTSLHLPQLLAEPTNLSSTSSQLTNALTNLCTTSYPTFLSLHTTTADLTSTLSSFSGTLDGLLCDIPDLETSARALSSEITSVQSERRRAALVLEHSAKLQDVLELPLLAETCVRNGFFQEALDLAAHAASLAARFPTLPVVQDIHAEVDGAVRILLAQLLSMLREPAKLPVLFKAVNFLRRMQVLSEEQLALAFLTGRLETLDIALDAIALEKKGIEREREKEAWVRYMKRFVDAWREGVHDVVTQYTAIFLERHPTGDGSSCFEALQALLPAFSVHLLARLLTALKEALPHIPDPTALTSLLTQLTYCSTSFARVGLDFRLLLPPLFANAVVHAVTREFSTASEAFVGSIKSNQAKAPRLWLVSSASALPLPPDDVLVGLAHSPPGYIASYPPIANLMNALLSTLNSLRLLAPISILPELVRSLDDALVISTCAFLDYARAPTSREEDTRTVLRASGTVFVRAFVPFMRRALAEGVYGISVDAAEAKMNPRLKEVMQELNVRLEE</sequence>
<reference evidence="1" key="1">
    <citation type="submission" date="2021-02" db="EMBL/GenBank/DDBJ databases">
        <authorList>
            <consortium name="DOE Joint Genome Institute"/>
            <person name="Ahrendt S."/>
            <person name="Looney B.P."/>
            <person name="Miyauchi S."/>
            <person name="Morin E."/>
            <person name="Drula E."/>
            <person name="Courty P.E."/>
            <person name="Chicoki N."/>
            <person name="Fauchery L."/>
            <person name="Kohler A."/>
            <person name="Kuo A."/>
            <person name="Labutti K."/>
            <person name="Pangilinan J."/>
            <person name="Lipzen A."/>
            <person name="Riley R."/>
            <person name="Andreopoulos W."/>
            <person name="He G."/>
            <person name="Johnson J."/>
            <person name="Barry K.W."/>
            <person name="Grigoriev I.V."/>
            <person name="Nagy L."/>
            <person name="Hibbett D."/>
            <person name="Henrissat B."/>
            <person name="Matheny P.B."/>
            <person name="Labbe J."/>
            <person name="Martin F."/>
        </authorList>
    </citation>
    <scope>NUCLEOTIDE SEQUENCE</scope>
    <source>
        <strain evidence="1">EC-137</strain>
    </source>
</reference>
<accession>A0ACB8QPZ9</accession>
<gene>
    <name evidence="1" type="ORF">K488DRAFT_46849</name>
</gene>